<dbReference type="RefSeq" id="WP_028762656.1">
    <property type="nucleotide sequence ID" value="NZ_JAWWDQ010000002.1"/>
</dbReference>
<reference evidence="1 2" key="1">
    <citation type="submission" date="2016-07" db="EMBL/GenBank/DDBJ databases">
        <title>Whole-genome of two Shewanella species isolated from a digestive organ of sea cucumber Apostichopus japonicus Selenka 1867.</title>
        <authorList>
            <person name="Hong H.-H."/>
            <person name="Choi H."/>
            <person name="Cheon S."/>
            <person name="Oh J.-S."/>
            <person name="Lee H.-G."/>
            <person name="Park C."/>
        </authorList>
    </citation>
    <scope>NUCLEOTIDE SEQUENCE [LARGE SCALE GENOMIC DNA]</scope>
    <source>
        <strain evidence="1 2">CSB03KR</strain>
    </source>
</reference>
<dbReference type="Proteomes" id="UP000095230">
    <property type="component" value="Unassembled WGS sequence"/>
</dbReference>
<evidence type="ECO:0000313" key="1">
    <source>
        <dbReference type="EMBL" id="OEG73246.1"/>
    </source>
</evidence>
<name>A0A1E5IRV7_SHECO</name>
<dbReference type="EMBL" id="MCBT01000043">
    <property type="protein sequence ID" value="OEG73246.1"/>
    <property type="molecule type" value="Genomic_DNA"/>
</dbReference>
<comment type="caution">
    <text evidence="1">The sequence shown here is derived from an EMBL/GenBank/DDBJ whole genome shotgun (WGS) entry which is preliminary data.</text>
</comment>
<sequence>MPHTHLVEQLKENLQVAYRQAIDADAKLDELKKAGHGKFSTIFTQDEGFDARSNRFGPYVQELALELTQLPNDASSMPAALEKFVRKLGVLLQTLQAFKSQAK</sequence>
<proteinExistence type="predicted"/>
<accession>A0A1E5IRV7</accession>
<dbReference type="AlphaFoldDB" id="A0A1E5IRV7"/>
<evidence type="ECO:0000313" key="2">
    <source>
        <dbReference type="Proteomes" id="UP000095230"/>
    </source>
</evidence>
<protein>
    <submittedName>
        <fullName evidence="1">Prephenate dehydrogenase</fullName>
    </submittedName>
</protein>
<organism evidence="1 2">
    <name type="scientific">Shewanella colwelliana</name>
    <name type="common">Alteromonas colwelliana</name>
    <dbReference type="NCBI Taxonomy" id="23"/>
    <lineage>
        <taxon>Bacteria</taxon>
        <taxon>Pseudomonadati</taxon>
        <taxon>Pseudomonadota</taxon>
        <taxon>Gammaproteobacteria</taxon>
        <taxon>Alteromonadales</taxon>
        <taxon>Shewanellaceae</taxon>
        <taxon>Shewanella</taxon>
    </lineage>
</organism>
<dbReference type="STRING" id="23.BEL05_13315"/>
<dbReference type="OrthoDB" id="7067468at2"/>
<gene>
    <name evidence="1" type="ORF">BEL05_13315</name>
</gene>